<proteinExistence type="predicted"/>
<sequence>MTKAEEKNDVDHQQSKEVKSKVVAVVAEDAPMKRSSAENDHGKTEEESEHALKRGRTNEESSDKASVAAEQKEEETKKVAPRVTPYSILSMEYCKVQTLTVSDQHATLLLTHTENVATAIENDTKDGDKEAEEESFSVPKEVNSLLKLTVIPFHKALLGSNPIQSSDDNIKPDLKLLQNDPSASKAIVSFLHRYNWNLKSESGAEYSYYSANPTVGVIANESNGKDDEQKLDVDTAMTAKGENDATNQLNPAQLLASALKSFGSFDVELISPASEKQLYRAMPSLGSTFVHETPQLYNTVVQPYIQSIIEGNSLNWIQNIIHGKKEKERLLVEHDLFVVNIDTKWRSHPDPNTVPREQWLNHESTSDLYCLGIVKQDGIATLRDLTVTHIPLLKTLQEEGFSAIEKIYGVTRDQVRCFVHYQPQFYHFHVHFTRLENEIGSTIERGHLVSDIIQNLEIGDGSFYEKRTITYKLKKASPLHNLIENQSSLR</sequence>
<dbReference type="Gene3D" id="3.30.428.10">
    <property type="entry name" value="HIT-like"/>
    <property type="match status" value="1"/>
</dbReference>
<protein>
    <recommendedName>
        <fullName evidence="4">Scavenger mRNA-decapping enzyme DcpS</fullName>
    </recommendedName>
</protein>
<dbReference type="GO" id="GO:0016787">
    <property type="term" value="F:hydrolase activity"/>
    <property type="evidence" value="ECO:0007669"/>
    <property type="project" value="InterPro"/>
</dbReference>
<dbReference type="InterPro" id="IPR008594">
    <property type="entry name" value="DcpS/DCS2"/>
</dbReference>
<dbReference type="PANTHER" id="PTHR12978">
    <property type="entry name" value="HISTIDINE TRIAD HIT PROTEIN MEMBER"/>
    <property type="match status" value="1"/>
</dbReference>
<feature type="compositionally biased region" description="Basic and acidic residues" evidence="1">
    <location>
        <begin position="30"/>
        <end position="63"/>
    </location>
</feature>
<dbReference type="InterPro" id="IPR036265">
    <property type="entry name" value="HIT-like_sf"/>
</dbReference>
<organism evidence="3">
    <name type="scientific">Chaetoceros debilis</name>
    <dbReference type="NCBI Taxonomy" id="122233"/>
    <lineage>
        <taxon>Eukaryota</taxon>
        <taxon>Sar</taxon>
        <taxon>Stramenopiles</taxon>
        <taxon>Ochrophyta</taxon>
        <taxon>Bacillariophyta</taxon>
        <taxon>Coscinodiscophyceae</taxon>
        <taxon>Chaetocerotophycidae</taxon>
        <taxon>Chaetocerotales</taxon>
        <taxon>Chaetocerotaceae</taxon>
        <taxon>Chaetoceros</taxon>
    </lineage>
</organism>
<reference evidence="3" key="1">
    <citation type="submission" date="2021-01" db="EMBL/GenBank/DDBJ databases">
        <authorList>
            <person name="Corre E."/>
            <person name="Pelletier E."/>
            <person name="Niang G."/>
            <person name="Scheremetjew M."/>
            <person name="Finn R."/>
            <person name="Kale V."/>
            <person name="Holt S."/>
            <person name="Cochrane G."/>
            <person name="Meng A."/>
            <person name="Brown T."/>
            <person name="Cohen L."/>
        </authorList>
    </citation>
    <scope>NUCLEOTIDE SEQUENCE</scope>
    <source>
        <strain evidence="3">MM31A-1</strain>
    </source>
</reference>
<dbReference type="EMBL" id="HBIO01008358">
    <property type="protein sequence ID" value="CAE0461535.1"/>
    <property type="molecule type" value="Transcribed_RNA"/>
</dbReference>
<evidence type="ECO:0000256" key="1">
    <source>
        <dbReference type="SAM" id="MobiDB-lite"/>
    </source>
</evidence>
<dbReference type="GO" id="GO:0000340">
    <property type="term" value="F:RNA 7-methylguanosine cap binding"/>
    <property type="evidence" value="ECO:0007669"/>
    <property type="project" value="TreeGrafter"/>
</dbReference>
<gene>
    <name evidence="2" type="ORF">CDEB00056_LOCUS6375</name>
    <name evidence="3" type="ORF">CDEB00056_LOCUS6376</name>
</gene>
<feature type="compositionally biased region" description="Basic and acidic residues" evidence="1">
    <location>
        <begin position="1"/>
        <end position="20"/>
    </location>
</feature>
<dbReference type="GO" id="GO:0005634">
    <property type="term" value="C:nucleus"/>
    <property type="evidence" value="ECO:0007669"/>
    <property type="project" value="TreeGrafter"/>
</dbReference>
<accession>A0A6S8T777</accession>
<dbReference type="AlphaFoldDB" id="A0A6S8T777"/>
<dbReference type="PANTHER" id="PTHR12978:SF0">
    <property type="entry name" value="M7GPPPX DIPHOSPHATASE"/>
    <property type="match status" value="1"/>
</dbReference>
<name>A0A6S8T777_9STRA</name>
<feature type="region of interest" description="Disordered" evidence="1">
    <location>
        <begin position="1"/>
        <end position="79"/>
    </location>
</feature>
<evidence type="ECO:0008006" key="4">
    <source>
        <dbReference type="Google" id="ProtNLM"/>
    </source>
</evidence>
<dbReference type="EMBL" id="HBIO01008357">
    <property type="protein sequence ID" value="CAE0461534.1"/>
    <property type="molecule type" value="Transcribed_RNA"/>
</dbReference>
<evidence type="ECO:0000313" key="3">
    <source>
        <dbReference type="EMBL" id="CAE0461535.1"/>
    </source>
</evidence>
<dbReference type="GO" id="GO:0000932">
    <property type="term" value="C:P-body"/>
    <property type="evidence" value="ECO:0007669"/>
    <property type="project" value="TreeGrafter"/>
</dbReference>
<evidence type="ECO:0000313" key="2">
    <source>
        <dbReference type="EMBL" id="CAE0461534.1"/>
    </source>
</evidence>
<dbReference type="Pfam" id="PF11969">
    <property type="entry name" value="DcpS_C"/>
    <property type="match status" value="1"/>
</dbReference>
<dbReference type="GO" id="GO:0000290">
    <property type="term" value="P:deadenylation-dependent decapping of nuclear-transcribed mRNA"/>
    <property type="evidence" value="ECO:0007669"/>
    <property type="project" value="InterPro"/>
</dbReference>
<dbReference type="SUPFAM" id="SSF54197">
    <property type="entry name" value="HIT-like"/>
    <property type="match status" value="1"/>
</dbReference>